<evidence type="ECO:0000256" key="12">
    <source>
        <dbReference type="SAM" id="Coils"/>
    </source>
</evidence>
<dbReference type="InterPro" id="IPR036192">
    <property type="entry name" value="Cell_div_ZapA-like_sf"/>
</dbReference>
<evidence type="ECO:0000256" key="6">
    <source>
        <dbReference type="ARBA" id="ARBA00023054"/>
    </source>
</evidence>
<evidence type="ECO:0000313" key="14">
    <source>
        <dbReference type="Proteomes" id="UP000295375"/>
    </source>
</evidence>
<keyword evidence="6 12" id="KW-0175">Coiled coil</keyword>
<dbReference type="Gene3D" id="1.20.5.50">
    <property type="match status" value="1"/>
</dbReference>
<dbReference type="GO" id="GO:0000917">
    <property type="term" value="P:division septum assembly"/>
    <property type="evidence" value="ECO:0007669"/>
    <property type="project" value="UniProtKB-KW"/>
</dbReference>
<evidence type="ECO:0000313" key="13">
    <source>
        <dbReference type="EMBL" id="TDQ44215.1"/>
    </source>
</evidence>
<dbReference type="GO" id="GO:0032153">
    <property type="term" value="C:cell division site"/>
    <property type="evidence" value="ECO:0007669"/>
    <property type="project" value="TreeGrafter"/>
</dbReference>
<keyword evidence="14" id="KW-1185">Reference proteome</keyword>
<dbReference type="InterPro" id="IPR042233">
    <property type="entry name" value="Cell_div_ZapA_N"/>
</dbReference>
<comment type="subunit">
    <text evidence="10">Homodimer. Interacts with FtsZ.</text>
</comment>
<dbReference type="GO" id="GO:0030428">
    <property type="term" value="C:cell septum"/>
    <property type="evidence" value="ECO:0007669"/>
    <property type="project" value="TreeGrafter"/>
</dbReference>
<dbReference type="InterPro" id="IPR007838">
    <property type="entry name" value="Cell_div_ZapA-like"/>
</dbReference>
<reference evidence="13 14" key="1">
    <citation type="submission" date="2019-03" db="EMBL/GenBank/DDBJ databases">
        <title>Genomic Encyclopedia of Type Strains, Phase IV (KMG-IV): sequencing the most valuable type-strain genomes for metagenomic binning, comparative biology and taxonomic classification.</title>
        <authorList>
            <person name="Goeker M."/>
        </authorList>
    </citation>
    <scope>NUCLEOTIDE SEQUENCE [LARGE SCALE GENOMIC DNA]</scope>
    <source>
        <strain evidence="13 14">DSM 103792</strain>
    </source>
</reference>
<keyword evidence="7" id="KW-0717">Septation</keyword>
<organism evidence="13 14">
    <name type="scientific">Permianibacter aggregans</name>
    <dbReference type="NCBI Taxonomy" id="1510150"/>
    <lineage>
        <taxon>Bacteria</taxon>
        <taxon>Pseudomonadati</taxon>
        <taxon>Pseudomonadota</taxon>
        <taxon>Gammaproteobacteria</taxon>
        <taxon>Pseudomonadales</taxon>
        <taxon>Pseudomonadaceae</taxon>
        <taxon>Permianibacter</taxon>
    </lineage>
</organism>
<proteinExistence type="inferred from homology"/>
<evidence type="ECO:0000256" key="10">
    <source>
        <dbReference type="ARBA" id="ARBA00026068"/>
    </source>
</evidence>
<dbReference type="SUPFAM" id="SSF102829">
    <property type="entry name" value="Cell division protein ZapA-like"/>
    <property type="match status" value="1"/>
</dbReference>
<evidence type="ECO:0000256" key="5">
    <source>
        <dbReference type="ARBA" id="ARBA00022618"/>
    </source>
</evidence>
<dbReference type="PANTHER" id="PTHR34981:SF1">
    <property type="entry name" value="CELL DIVISION PROTEIN ZAPA"/>
    <property type="match status" value="1"/>
</dbReference>
<dbReference type="GO" id="GO:0000921">
    <property type="term" value="P:septin ring assembly"/>
    <property type="evidence" value="ECO:0007669"/>
    <property type="project" value="TreeGrafter"/>
</dbReference>
<dbReference type="EMBL" id="SNYM01000025">
    <property type="protein sequence ID" value="TDQ44215.1"/>
    <property type="molecule type" value="Genomic_DNA"/>
</dbReference>
<feature type="coiled-coil region" evidence="12">
    <location>
        <begin position="73"/>
        <end position="100"/>
    </location>
</feature>
<comment type="subcellular location">
    <subcellularLocation>
        <location evidence="1">Cytoplasm</location>
    </subcellularLocation>
</comment>
<dbReference type="Proteomes" id="UP000295375">
    <property type="component" value="Unassembled WGS sequence"/>
</dbReference>
<evidence type="ECO:0000256" key="2">
    <source>
        <dbReference type="ARBA" id="ARBA00010074"/>
    </source>
</evidence>
<dbReference type="RefSeq" id="WP_133593292.1">
    <property type="nucleotide sequence ID" value="NZ_CP037953.1"/>
</dbReference>
<evidence type="ECO:0000256" key="1">
    <source>
        <dbReference type="ARBA" id="ARBA00004496"/>
    </source>
</evidence>
<name>A0A4R6UGY0_9GAMM</name>
<evidence type="ECO:0000256" key="7">
    <source>
        <dbReference type="ARBA" id="ARBA00023210"/>
    </source>
</evidence>
<accession>A0A4R6UGY0</accession>
<dbReference type="PANTHER" id="PTHR34981">
    <property type="entry name" value="CELL DIVISION PROTEIN ZAPA"/>
    <property type="match status" value="1"/>
</dbReference>
<gene>
    <name evidence="13" type="ORF">EV696_12527</name>
</gene>
<comment type="similarity">
    <text evidence="2">Belongs to the ZapA family. Type 1 subfamily.</text>
</comment>
<evidence type="ECO:0000256" key="4">
    <source>
        <dbReference type="ARBA" id="ARBA00022490"/>
    </source>
</evidence>
<keyword evidence="5 13" id="KW-0132">Cell division</keyword>
<comment type="caution">
    <text evidence="13">The sequence shown here is derived from an EMBL/GenBank/DDBJ whole genome shotgun (WGS) entry which is preliminary data.</text>
</comment>
<keyword evidence="8" id="KW-0131">Cell cycle</keyword>
<sequence length="100" mass="11336">MKQLTIRLLDREMKVAVPEDQSDSLLQAARNLDARLRELRDGNKVAGLERIALLVALDLSHELLLQQGGQVQNAELSHRLQRMQEKIDATLASNRQLELN</sequence>
<evidence type="ECO:0000256" key="3">
    <source>
        <dbReference type="ARBA" id="ARBA00015195"/>
    </source>
</evidence>
<comment type="function">
    <text evidence="9">Activator of cell division through the inhibition of FtsZ GTPase activity, therefore promoting FtsZ assembly into bundles of protofilaments necessary for the formation of the division Z ring. It is recruited early at mid-cell but it is not essential for cell division.</text>
</comment>
<evidence type="ECO:0000256" key="8">
    <source>
        <dbReference type="ARBA" id="ARBA00023306"/>
    </source>
</evidence>
<dbReference type="AlphaFoldDB" id="A0A4R6UGY0"/>
<protein>
    <recommendedName>
        <fullName evidence="3">Cell division protein ZapA</fullName>
    </recommendedName>
    <alternativeName>
        <fullName evidence="11">Z ring-associated protein ZapA</fullName>
    </alternativeName>
</protein>
<evidence type="ECO:0000256" key="9">
    <source>
        <dbReference type="ARBA" id="ARBA00024910"/>
    </source>
</evidence>
<dbReference type="GO" id="GO:0005829">
    <property type="term" value="C:cytosol"/>
    <property type="evidence" value="ECO:0007669"/>
    <property type="project" value="TreeGrafter"/>
</dbReference>
<dbReference type="Gene3D" id="3.30.160.880">
    <property type="entry name" value="Cell division protein ZapA protomer, N-terminal domain"/>
    <property type="match status" value="1"/>
</dbReference>
<dbReference type="GO" id="GO:0043093">
    <property type="term" value="P:FtsZ-dependent cytokinesis"/>
    <property type="evidence" value="ECO:0007669"/>
    <property type="project" value="TreeGrafter"/>
</dbReference>
<dbReference type="OrthoDB" id="5772359at2"/>
<dbReference type="Pfam" id="PF05164">
    <property type="entry name" value="ZapA"/>
    <property type="match status" value="1"/>
</dbReference>
<keyword evidence="4" id="KW-0963">Cytoplasm</keyword>
<evidence type="ECO:0000256" key="11">
    <source>
        <dbReference type="ARBA" id="ARBA00033158"/>
    </source>
</evidence>